<feature type="region of interest" description="Disordered" evidence="5">
    <location>
        <begin position="401"/>
        <end position="562"/>
    </location>
</feature>
<dbReference type="EC" id="3.1.1.-" evidence="4"/>
<comment type="domain">
    <text evidence="4">The nitrogen atoms of the two glycine residues in the GGXR motif define the oxyanion hole, and stabilize the oxyanion that forms during the nucleophilic attack by the catalytic serine during substrate cleavage.</text>
</comment>
<feature type="active site" description="Nucleophile" evidence="3">
    <location>
        <position position="66"/>
    </location>
</feature>
<dbReference type="Pfam" id="PF01734">
    <property type="entry name" value="Patatin"/>
    <property type="match status" value="1"/>
</dbReference>
<gene>
    <name evidence="7" type="ORF">CSSPTR1EN2_LOCUS11649</name>
</gene>
<keyword evidence="2 3" id="KW-0443">Lipid metabolism</keyword>
<proteinExistence type="inferred from homology"/>
<dbReference type="Gene3D" id="3.40.1090.10">
    <property type="entry name" value="Cytosolic phospholipase A2 catalytic domain"/>
    <property type="match status" value="1"/>
</dbReference>
<organism evidence="7 8">
    <name type="scientific">Sphagnum troendelagicum</name>
    <dbReference type="NCBI Taxonomy" id="128251"/>
    <lineage>
        <taxon>Eukaryota</taxon>
        <taxon>Viridiplantae</taxon>
        <taxon>Streptophyta</taxon>
        <taxon>Embryophyta</taxon>
        <taxon>Bryophyta</taxon>
        <taxon>Sphagnophytina</taxon>
        <taxon>Sphagnopsida</taxon>
        <taxon>Sphagnales</taxon>
        <taxon>Sphagnaceae</taxon>
        <taxon>Sphagnum</taxon>
    </lineage>
</organism>
<dbReference type="PROSITE" id="PS51635">
    <property type="entry name" value="PNPLA"/>
    <property type="match status" value="1"/>
</dbReference>
<feature type="short sequence motif" description="DGA/G" evidence="3">
    <location>
        <begin position="214"/>
        <end position="216"/>
    </location>
</feature>
<keyword evidence="8" id="KW-1185">Reference proteome</keyword>
<evidence type="ECO:0000256" key="1">
    <source>
        <dbReference type="ARBA" id="ARBA00010240"/>
    </source>
</evidence>
<comment type="function">
    <text evidence="4">Lipolytic acyl hydrolase (LAH).</text>
</comment>
<feature type="short sequence motif" description="GXGXXG" evidence="3">
    <location>
        <begin position="26"/>
        <end position="31"/>
    </location>
</feature>
<evidence type="ECO:0000313" key="7">
    <source>
        <dbReference type="EMBL" id="CAK9213263.1"/>
    </source>
</evidence>
<feature type="compositionally biased region" description="Basic and acidic residues" evidence="5">
    <location>
        <begin position="493"/>
        <end position="511"/>
    </location>
</feature>
<protein>
    <recommendedName>
        <fullName evidence="4">Patatin</fullName>
        <ecNumber evidence="4">3.1.1.-</ecNumber>
    </recommendedName>
</protein>
<comment type="similarity">
    <text evidence="1 4">Belongs to the patatin family.</text>
</comment>
<dbReference type="SUPFAM" id="SSF52151">
    <property type="entry name" value="FabD/lysophospholipase-like"/>
    <property type="match status" value="1"/>
</dbReference>
<accession>A0ABP0U5B9</accession>
<evidence type="ECO:0000259" key="6">
    <source>
        <dbReference type="PROSITE" id="PS51635"/>
    </source>
</evidence>
<keyword evidence="3 4" id="KW-0378">Hydrolase</keyword>
<feature type="domain" description="PNPLA" evidence="6">
    <location>
        <begin position="22"/>
        <end position="227"/>
    </location>
</feature>
<reference evidence="7" key="1">
    <citation type="submission" date="2024-02" db="EMBL/GenBank/DDBJ databases">
        <authorList>
            <consortium name="ELIXIR-Norway"/>
            <consortium name="Elixir Norway"/>
        </authorList>
    </citation>
    <scope>NUCLEOTIDE SEQUENCE</scope>
</reference>
<feature type="compositionally biased region" description="Low complexity" evidence="5">
    <location>
        <begin position="512"/>
        <end position="531"/>
    </location>
</feature>
<feature type="compositionally biased region" description="Basic and acidic residues" evidence="5">
    <location>
        <begin position="438"/>
        <end position="467"/>
    </location>
</feature>
<dbReference type="InterPro" id="IPR002641">
    <property type="entry name" value="PNPLA_dom"/>
</dbReference>
<sequence length="831" mass="90603">MPSSAFMSVKPKGIPGKRLTILSIDGGGVRGLIPATILAELEAKLQRLDGPERRLADYFDVIAGTSTGGLITGLIATPGKDDCKKPLCTAQEVTEFYHKHSSKIFPRRNGFVPRRTGPKYNGKGFERLLDHYFDDNQHMSSALTSIVIPAFDTRIQQPIFFSSWKAKRELLDNAPLKYVCQATAAAPTYLPPVDFILTDPNSTPPVSRVFNLIDGGVAVSNPTYVAITQAIKEVQSGGAGAGRVDYQDYTDLLVLSLGTGQQPAGYDAKEISKWGAVDWLSRKGDSPLVDMVFNASADMVDYNLAIMFQAQNNASNNYLRIQTDSVAGQVASVDDSSATNLWKLVATAKQVLDQPVSERNFQTGKLASISNGGNNRDALFRFAEWLSEERTARLAGAAILSEEPAKDEQSTPEVLPVDSVPEKVATPPCESDAEAAPAEEKAAAPPAEEKAAPPAEEKAAPPAKEEAAAPTAAEETPPAAEKEVAAKKTAAPAEERKAEEAPAAEEKKEENATPPALVAEEPAAAAEPPVAEESKAAAEEAPPADGGTGKEEQTATEEHKNAYVTFPYLQRTPSFYDNPFEEAVLHMDSSHFPYSQSGYTTHPAYSLFSTPSESHEKPSFSSPQKRISSNFFQSPFEFPDYKSSPYSQPPPEYAGYSFYTGAAYEPPNPLQRCSYENLFTPPSCNPLYQPSFKVSAYEAPVHESSYTSSFEPESEHVYESKSSYTFPYNVFESPTYEVATSYKSFVSEPPMYECSSHMMSSTSSHTVEPPFESSYQPYYSDSYEHSLYDKPVSYTETSYPLSYAASRSQSKSSPSYTGSWTKLCDLFSMFS</sequence>
<evidence type="ECO:0000313" key="8">
    <source>
        <dbReference type="Proteomes" id="UP001497512"/>
    </source>
</evidence>
<feature type="active site" description="Proton acceptor" evidence="3">
    <location>
        <position position="214"/>
    </location>
</feature>
<evidence type="ECO:0000256" key="3">
    <source>
        <dbReference type="PROSITE-ProRule" id="PRU01161"/>
    </source>
</evidence>
<name>A0ABP0U5B9_9BRYO</name>
<evidence type="ECO:0000256" key="5">
    <source>
        <dbReference type="SAM" id="MobiDB-lite"/>
    </source>
</evidence>
<keyword evidence="3 4" id="KW-0442">Lipid degradation</keyword>
<dbReference type="PANTHER" id="PTHR32176">
    <property type="entry name" value="XYLOSE ISOMERASE"/>
    <property type="match status" value="1"/>
</dbReference>
<evidence type="ECO:0000256" key="4">
    <source>
        <dbReference type="RuleBase" id="RU361262"/>
    </source>
</evidence>
<dbReference type="Proteomes" id="UP001497512">
    <property type="component" value="Chromosome 19"/>
</dbReference>
<dbReference type="InterPro" id="IPR016035">
    <property type="entry name" value="Acyl_Trfase/lysoPLipase"/>
</dbReference>
<feature type="short sequence motif" description="GXSXG" evidence="3">
    <location>
        <begin position="64"/>
        <end position="68"/>
    </location>
</feature>
<dbReference type="PANTHER" id="PTHR32176:SF92">
    <property type="entry name" value="XYLOSE ISOMERASE"/>
    <property type="match status" value="1"/>
</dbReference>
<feature type="compositionally biased region" description="Low complexity" evidence="5">
    <location>
        <begin position="468"/>
        <end position="479"/>
    </location>
</feature>
<feature type="compositionally biased region" description="Basic and acidic residues" evidence="5">
    <location>
        <begin position="548"/>
        <end position="561"/>
    </location>
</feature>
<dbReference type="EMBL" id="OZ019911">
    <property type="protein sequence ID" value="CAK9213263.1"/>
    <property type="molecule type" value="Genomic_DNA"/>
</dbReference>
<evidence type="ECO:0000256" key="2">
    <source>
        <dbReference type="ARBA" id="ARBA00023098"/>
    </source>
</evidence>